<dbReference type="AlphaFoldDB" id="A0A4Z2FW57"/>
<dbReference type="Proteomes" id="UP000314294">
    <property type="component" value="Unassembled WGS sequence"/>
</dbReference>
<protein>
    <submittedName>
        <fullName evidence="1">Uncharacterized protein</fullName>
    </submittedName>
</protein>
<gene>
    <name evidence="1" type="ORF">EYF80_044315</name>
</gene>
<sequence length="104" mass="10712">MSGGGNSELLLLLLPTRQSIISCSEREPNCTARSTDTMALSAASAVSGNASAAAAAEAYRLAELQLPAATTTRPLLSSQNIPPALSFFFSPSERVTPAADGERS</sequence>
<evidence type="ECO:0000313" key="2">
    <source>
        <dbReference type="Proteomes" id="UP000314294"/>
    </source>
</evidence>
<accession>A0A4Z2FW57</accession>
<name>A0A4Z2FW57_9TELE</name>
<evidence type="ECO:0000313" key="1">
    <source>
        <dbReference type="EMBL" id="TNN45498.1"/>
    </source>
</evidence>
<dbReference type="EMBL" id="SRLO01000844">
    <property type="protein sequence ID" value="TNN45498.1"/>
    <property type="molecule type" value="Genomic_DNA"/>
</dbReference>
<comment type="caution">
    <text evidence="1">The sequence shown here is derived from an EMBL/GenBank/DDBJ whole genome shotgun (WGS) entry which is preliminary data.</text>
</comment>
<keyword evidence="2" id="KW-1185">Reference proteome</keyword>
<proteinExistence type="predicted"/>
<organism evidence="1 2">
    <name type="scientific">Liparis tanakae</name>
    <name type="common">Tanaka's snailfish</name>
    <dbReference type="NCBI Taxonomy" id="230148"/>
    <lineage>
        <taxon>Eukaryota</taxon>
        <taxon>Metazoa</taxon>
        <taxon>Chordata</taxon>
        <taxon>Craniata</taxon>
        <taxon>Vertebrata</taxon>
        <taxon>Euteleostomi</taxon>
        <taxon>Actinopterygii</taxon>
        <taxon>Neopterygii</taxon>
        <taxon>Teleostei</taxon>
        <taxon>Neoteleostei</taxon>
        <taxon>Acanthomorphata</taxon>
        <taxon>Eupercaria</taxon>
        <taxon>Perciformes</taxon>
        <taxon>Cottioidei</taxon>
        <taxon>Cottales</taxon>
        <taxon>Liparidae</taxon>
        <taxon>Liparis</taxon>
    </lineage>
</organism>
<reference evidence="1 2" key="1">
    <citation type="submission" date="2019-03" db="EMBL/GenBank/DDBJ databases">
        <title>First draft genome of Liparis tanakae, snailfish: a comprehensive survey of snailfish specific genes.</title>
        <authorList>
            <person name="Kim W."/>
            <person name="Song I."/>
            <person name="Jeong J.-H."/>
            <person name="Kim D."/>
            <person name="Kim S."/>
            <person name="Ryu S."/>
            <person name="Song J.Y."/>
            <person name="Lee S.K."/>
        </authorList>
    </citation>
    <scope>NUCLEOTIDE SEQUENCE [LARGE SCALE GENOMIC DNA]</scope>
    <source>
        <tissue evidence="1">Muscle</tissue>
    </source>
</reference>